<dbReference type="Gene3D" id="1.20.1250.20">
    <property type="entry name" value="MFS general substrate transporter like domains"/>
    <property type="match status" value="1"/>
</dbReference>
<dbReference type="InterPro" id="IPR036259">
    <property type="entry name" value="MFS_trans_sf"/>
</dbReference>
<accession>A0A7W9G7D4</accession>
<keyword evidence="9" id="KW-1185">Reference proteome</keyword>
<evidence type="ECO:0000259" key="7">
    <source>
        <dbReference type="PROSITE" id="PS50850"/>
    </source>
</evidence>
<evidence type="ECO:0000256" key="5">
    <source>
        <dbReference type="ARBA" id="ARBA00023136"/>
    </source>
</evidence>
<feature type="transmembrane region" description="Helical" evidence="6">
    <location>
        <begin position="387"/>
        <end position="405"/>
    </location>
</feature>
<dbReference type="CDD" id="cd06173">
    <property type="entry name" value="MFS_MefA_like"/>
    <property type="match status" value="1"/>
</dbReference>
<evidence type="ECO:0000313" key="8">
    <source>
        <dbReference type="EMBL" id="MBB5778476.1"/>
    </source>
</evidence>
<organism evidence="8 9">
    <name type="scientific">Nonomuraea jabiensis</name>
    <dbReference type="NCBI Taxonomy" id="882448"/>
    <lineage>
        <taxon>Bacteria</taxon>
        <taxon>Bacillati</taxon>
        <taxon>Actinomycetota</taxon>
        <taxon>Actinomycetes</taxon>
        <taxon>Streptosporangiales</taxon>
        <taxon>Streptosporangiaceae</taxon>
        <taxon>Nonomuraea</taxon>
    </lineage>
</organism>
<evidence type="ECO:0000256" key="6">
    <source>
        <dbReference type="SAM" id="Phobius"/>
    </source>
</evidence>
<feature type="transmembrane region" description="Helical" evidence="6">
    <location>
        <begin position="160"/>
        <end position="179"/>
    </location>
</feature>
<dbReference type="GO" id="GO:0005886">
    <property type="term" value="C:plasma membrane"/>
    <property type="evidence" value="ECO:0007669"/>
    <property type="project" value="UniProtKB-SubCell"/>
</dbReference>
<evidence type="ECO:0000256" key="4">
    <source>
        <dbReference type="ARBA" id="ARBA00022989"/>
    </source>
</evidence>
<dbReference type="RefSeq" id="WP_221519517.1">
    <property type="nucleotide sequence ID" value="NZ_JACHMB010000001.1"/>
</dbReference>
<proteinExistence type="predicted"/>
<keyword evidence="5 6" id="KW-0472">Membrane</keyword>
<dbReference type="Pfam" id="PF07690">
    <property type="entry name" value="MFS_1"/>
    <property type="match status" value="1"/>
</dbReference>
<keyword evidence="2" id="KW-1003">Cell membrane</keyword>
<dbReference type="Proteomes" id="UP000579153">
    <property type="component" value="Unassembled WGS sequence"/>
</dbReference>
<feature type="domain" description="Major facilitator superfamily (MFS) profile" evidence="7">
    <location>
        <begin position="1"/>
        <end position="410"/>
    </location>
</feature>
<feature type="transmembrane region" description="Helical" evidence="6">
    <location>
        <begin position="297"/>
        <end position="318"/>
    </location>
</feature>
<sequence>MIQRLLIGRCLSALATALIPTTLTLAVLRATGDGGALGIVLASEMVPLLLLLPVGGVLADRIRPERVALLADLTRCLSQAAIAIELLLGVYRILDLAVLSAVAGIAIAFGSPAVPRLVVAVVPGQDRLRMNARIGVATSLSAVVAPALAGTVTLAAGPGWAAALTAALFACSALTLGGISSTPAASHVKAAPHADARLQVNAVRQVEKAAQVKRVSAFGRDVAEGWREVRGRRWFLACTLAHGVWHFMAGLFLTLAPMTAVRELGGEVSWTVIVQSGTVGLVLGVLAAPRLPIRRPLAVVQAGAACYLLPMVALAVTAPTAVMAGAYFVAMFGLGLLSPLWETVVAEEIPERALGRVRSFDQLISFASRPFGLAVAAPLAGVTGVTALALTGGVLVAVANLAAILPSRSSLRPAPAEAAPARVK</sequence>
<evidence type="ECO:0000313" key="9">
    <source>
        <dbReference type="Proteomes" id="UP000579153"/>
    </source>
</evidence>
<dbReference type="InterPro" id="IPR020846">
    <property type="entry name" value="MFS_dom"/>
</dbReference>
<comment type="subcellular location">
    <subcellularLocation>
        <location evidence="1">Cell membrane</location>
        <topology evidence="1">Multi-pass membrane protein</topology>
    </subcellularLocation>
</comment>
<dbReference type="AlphaFoldDB" id="A0A7W9G7D4"/>
<evidence type="ECO:0000256" key="3">
    <source>
        <dbReference type="ARBA" id="ARBA00022692"/>
    </source>
</evidence>
<comment type="caution">
    <text evidence="8">The sequence shown here is derived from an EMBL/GenBank/DDBJ whole genome shotgun (WGS) entry which is preliminary data.</text>
</comment>
<feature type="transmembrane region" description="Helical" evidence="6">
    <location>
        <begin position="36"/>
        <end position="58"/>
    </location>
</feature>
<reference evidence="8 9" key="1">
    <citation type="submission" date="2020-08" db="EMBL/GenBank/DDBJ databases">
        <title>Sequencing the genomes of 1000 actinobacteria strains.</title>
        <authorList>
            <person name="Klenk H.-P."/>
        </authorList>
    </citation>
    <scope>NUCLEOTIDE SEQUENCE [LARGE SCALE GENOMIC DNA]</scope>
    <source>
        <strain evidence="8 9">DSM 45507</strain>
    </source>
</reference>
<feature type="transmembrane region" description="Helical" evidence="6">
    <location>
        <begin position="134"/>
        <end position="154"/>
    </location>
</feature>
<dbReference type="EMBL" id="JACHMB010000001">
    <property type="protein sequence ID" value="MBB5778476.1"/>
    <property type="molecule type" value="Genomic_DNA"/>
</dbReference>
<keyword evidence="3 6" id="KW-0812">Transmembrane</keyword>
<evidence type="ECO:0000256" key="1">
    <source>
        <dbReference type="ARBA" id="ARBA00004651"/>
    </source>
</evidence>
<name>A0A7W9G7D4_9ACTN</name>
<feature type="transmembrane region" description="Helical" evidence="6">
    <location>
        <begin position="234"/>
        <end position="256"/>
    </location>
</feature>
<protein>
    <submittedName>
        <fullName evidence="8">MFS family permease</fullName>
    </submittedName>
</protein>
<evidence type="ECO:0000256" key="2">
    <source>
        <dbReference type="ARBA" id="ARBA00022475"/>
    </source>
</evidence>
<gene>
    <name evidence="8" type="ORF">HD596_005232</name>
</gene>
<feature type="transmembrane region" description="Helical" evidence="6">
    <location>
        <begin position="97"/>
        <end position="122"/>
    </location>
</feature>
<dbReference type="PANTHER" id="PTHR23513">
    <property type="entry name" value="INTEGRAL MEMBRANE EFFLUX PROTEIN-RELATED"/>
    <property type="match status" value="1"/>
</dbReference>
<dbReference type="SUPFAM" id="SSF103473">
    <property type="entry name" value="MFS general substrate transporter"/>
    <property type="match status" value="1"/>
</dbReference>
<dbReference type="InterPro" id="IPR011701">
    <property type="entry name" value="MFS"/>
</dbReference>
<dbReference type="PROSITE" id="PS50850">
    <property type="entry name" value="MFS"/>
    <property type="match status" value="1"/>
</dbReference>
<feature type="transmembrane region" description="Helical" evidence="6">
    <location>
        <begin position="70"/>
        <end position="91"/>
    </location>
</feature>
<dbReference type="GO" id="GO:0022857">
    <property type="term" value="F:transmembrane transporter activity"/>
    <property type="evidence" value="ECO:0007669"/>
    <property type="project" value="InterPro"/>
</dbReference>
<feature type="transmembrane region" description="Helical" evidence="6">
    <location>
        <begin position="268"/>
        <end position="288"/>
    </location>
</feature>
<dbReference type="PANTHER" id="PTHR23513:SF11">
    <property type="entry name" value="STAPHYLOFERRIN A TRANSPORTER"/>
    <property type="match status" value="1"/>
</dbReference>
<keyword evidence="4 6" id="KW-1133">Transmembrane helix</keyword>